<keyword evidence="3" id="KW-0998">Cell outer membrane</keyword>
<dbReference type="Proteomes" id="UP001597512">
    <property type="component" value="Unassembled WGS sequence"/>
</dbReference>
<evidence type="ECO:0000256" key="4">
    <source>
        <dbReference type="SAM" id="SignalP"/>
    </source>
</evidence>
<dbReference type="SUPFAM" id="SSF49452">
    <property type="entry name" value="Starch-binding domain-like"/>
    <property type="match status" value="1"/>
</dbReference>
<gene>
    <name evidence="6" type="ORF">ACFS25_06215</name>
</gene>
<dbReference type="SUPFAM" id="SSF56935">
    <property type="entry name" value="Porins"/>
    <property type="match status" value="1"/>
</dbReference>
<dbReference type="InterPro" id="IPR013784">
    <property type="entry name" value="Carb-bd-like_fold"/>
</dbReference>
<comment type="subcellular location">
    <subcellularLocation>
        <location evidence="1">Cell outer membrane</location>
    </subcellularLocation>
</comment>
<dbReference type="InterPro" id="IPR036942">
    <property type="entry name" value="Beta-barrel_TonB_sf"/>
</dbReference>
<evidence type="ECO:0000256" key="2">
    <source>
        <dbReference type="ARBA" id="ARBA00023136"/>
    </source>
</evidence>
<feature type="chain" id="PRO_5047502927" evidence="4">
    <location>
        <begin position="20"/>
        <end position="947"/>
    </location>
</feature>
<keyword evidence="6" id="KW-0675">Receptor</keyword>
<keyword evidence="4" id="KW-0732">Signal</keyword>
<protein>
    <submittedName>
        <fullName evidence="6">TonB-dependent receptor domain-containing protein</fullName>
    </submittedName>
</protein>
<comment type="caution">
    <text evidence="6">The sequence shown here is derived from an EMBL/GenBank/DDBJ whole genome shotgun (WGS) entry which is preliminary data.</text>
</comment>
<feature type="domain" description="Outer membrane protein beta-barrel" evidence="5">
    <location>
        <begin position="473"/>
        <end position="932"/>
    </location>
</feature>
<evidence type="ECO:0000256" key="3">
    <source>
        <dbReference type="ARBA" id="ARBA00023237"/>
    </source>
</evidence>
<evidence type="ECO:0000256" key="1">
    <source>
        <dbReference type="ARBA" id="ARBA00004442"/>
    </source>
</evidence>
<evidence type="ECO:0000313" key="7">
    <source>
        <dbReference type="Proteomes" id="UP001597512"/>
    </source>
</evidence>
<dbReference type="Pfam" id="PF14905">
    <property type="entry name" value="OMP_b-brl_3"/>
    <property type="match status" value="1"/>
</dbReference>
<organism evidence="6 7">
    <name type="scientific">Spirosoma flavum</name>
    <dbReference type="NCBI Taxonomy" id="2048557"/>
    <lineage>
        <taxon>Bacteria</taxon>
        <taxon>Pseudomonadati</taxon>
        <taxon>Bacteroidota</taxon>
        <taxon>Cytophagia</taxon>
        <taxon>Cytophagales</taxon>
        <taxon>Cytophagaceae</taxon>
        <taxon>Spirosoma</taxon>
    </lineage>
</organism>
<dbReference type="InterPro" id="IPR041700">
    <property type="entry name" value="OMP_b-brl_3"/>
</dbReference>
<sequence length="947" mass="105654">MKNLFLLAVLCLLSAALYAQSPVSPPRFTLQGRAVDTSAAPLPASTVMLLSAKDSSLVNFTRTGENGSFSFKNLKAANYVLKISFVGLIPYNQVIKPTGEAVIDLGALKLKPITRELMEVVVRTAKAPLTIKGDTIEYNASSFKVPPGSTVEDLLRKLPGVQVDQDGNIRAQGQDVKKMTVDGKNFFGNDPKQATKNLQAEAISKVQVYNDKTEQAKLTGVDDGKKEKTINLELKEEFKKGGFGKITAAAGPASNNVSTRAEVKGSYNKFNAKHQFSLVGLGNNTNQQGLSRDDYQDFRGSNAYNSNQNADFGFSGGNYFYFSDSGDEGLGIPVSGRQGVGFSNNAAGGANYNFDTKEKKWSGSYYYNQTRLELDAHRLSNNTLPQSEYTRDETSNQVNFNGNHRLSLRYEKQIDSLNTLVFINNSRYGSGNAHLFRIQDLARSNGATTHNESSNNSDQRQFATSNSLIYRLKMHKKGRSFAASATYEVNTNNSTLYLDSKNTYSGPINAADKSPDIHQDQRNDIVRTEYKASLQYVEPFAKRFFWETFYNFSLRYDEVDRDVFNRGDNNYIHNDSLSLYYKNNYIYNRLGSSVRYSFKGLNVSAGLAVQRFTLNGRFAPDQTSATFTPISRVFTTLIPNVNLNYDLKNNRYLYGGYNVSVQIPTSLQLQPVRNNSNPLFINQGNPDLLPQLGHNVNVGFNYFNPGSFINMYIGINGTKYVNQIVNSQNTDPQTLITVIKPENLPGGQNFGSYIGFGFPLKKTKATLDLNAGTNLGNNPARINNVLNDTRSQNYNGGARLSLTPVEWLTFYGNANLSVTNTQFSIGSNLNQAFINNNFSGELTLKLPHDLYINTNLNYRISRNAQLNFDQRIPIWNASMYHILGKAKRAEIRLTAVDMLNRNVAVTLNRGVNYTQSETIQTLARYFTLGFTYNMRGVQAKMRRDGFF</sequence>
<accession>A0ABW6ADD3</accession>
<dbReference type="Pfam" id="PF13620">
    <property type="entry name" value="CarboxypepD_reg"/>
    <property type="match status" value="1"/>
</dbReference>
<evidence type="ECO:0000313" key="6">
    <source>
        <dbReference type="EMBL" id="MFD2933369.1"/>
    </source>
</evidence>
<dbReference type="RefSeq" id="WP_381497655.1">
    <property type="nucleotide sequence ID" value="NZ_JBHUOM010000002.1"/>
</dbReference>
<feature type="signal peptide" evidence="4">
    <location>
        <begin position="1"/>
        <end position="19"/>
    </location>
</feature>
<dbReference type="Gene3D" id="2.40.170.20">
    <property type="entry name" value="TonB-dependent receptor, beta-barrel domain"/>
    <property type="match status" value="1"/>
</dbReference>
<dbReference type="EMBL" id="JBHUOM010000002">
    <property type="protein sequence ID" value="MFD2933369.1"/>
    <property type="molecule type" value="Genomic_DNA"/>
</dbReference>
<evidence type="ECO:0000259" key="5">
    <source>
        <dbReference type="Pfam" id="PF14905"/>
    </source>
</evidence>
<proteinExistence type="predicted"/>
<keyword evidence="2" id="KW-0472">Membrane</keyword>
<name>A0ABW6ADD3_9BACT</name>
<keyword evidence="7" id="KW-1185">Reference proteome</keyword>
<reference evidence="7" key="1">
    <citation type="journal article" date="2019" name="Int. J. Syst. Evol. Microbiol.">
        <title>The Global Catalogue of Microorganisms (GCM) 10K type strain sequencing project: providing services to taxonomists for standard genome sequencing and annotation.</title>
        <authorList>
            <consortium name="The Broad Institute Genomics Platform"/>
            <consortium name="The Broad Institute Genome Sequencing Center for Infectious Disease"/>
            <person name="Wu L."/>
            <person name="Ma J."/>
        </authorList>
    </citation>
    <scope>NUCLEOTIDE SEQUENCE [LARGE SCALE GENOMIC DNA]</scope>
    <source>
        <strain evidence="7">KCTC 52490</strain>
    </source>
</reference>